<keyword evidence="4" id="KW-1185">Reference proteome</keyword>
<feature type="transmembrane region" description="Helical" evidence="2">
    <location>
        <begin position="29"/>
        <end position="51"/>
    </location>
</feature>
<dbReference type="PANTHER" id="PTHR36844">
    <property type="entry name" value="PROTEASE PRSW"/>
    <property type="match status" value="1"/>
</dbReference>
<dbReference type="GO" id="GO:0008237">
    <property type="term" value="F:metallopeptidase activity"/>
    <property type="evidence" value="ECO:0007669"/>
    <property type="project" value="UniProtKB-KW"/>
</dbReference>
<keyword evidence="2" id="KW-1133">Transmembrane helix</keyword>
<proteinExistence type="predicted"/>
<dbReference type="Pfam" id="PF13367">
    <property type="entry name" value="PrsW-protease"/>
    <property type="match status" value="1"/>
</dbReference>
<dbReference type="PANTHER" id="PTHR36844:SF1">
    <property type="entry name" value="PROTEASE PRSW"/>
    <property type="match status" value="1"/>
</dbReference>
<organism evidence="3 4">
    <name type="scientific">Alicyclobacillus mengziensis</name>
    <dbReference type="NCBI Taxonomy" id="2931921"/>
    <lineage>
        <taxon>Bacteria</taxon>
        <taxon>Bacillati</taxon>
        <taxon>Bacillota</taxon>
        <taxon>Bacilli</taxon>
        <taxon>Bacillales</taxon>
        <taxon>Alicyclobacillaceae</taxon>
        <taxon>Alicyclobacillus</taxon>
    </lineage>
</organism>
<dbReference type="InterPro" id="IPR026898">
    <property type="entry name" value="PrsW"/>
</dbReference>
<feature type="compositionally biased region" description="Basic residues" evidence="1">
    <location>
        <begin position="14"/>
        <end position="25"/>
    </location>
</feature>
<gene>
    <name evidence="3" type="ORF">JZ786_10540</name>
</gene>
<evidence type="ECO:0000313" key="3">
    <source>
        <dbReference type="EMBL" id="QSO49313.1"/>
    </source>
</evidence>
<keyword evidence="3" id="KW-0378">Hydrolase</keyword>
<evidence type="ECO:0000256" key="2">
    <source>
        <dbReference type="SAM" id="Phobius"/>
    </source>
</evidence>
<protein>
    <submittedName>
        <fullName evidence="3">PrsW family intramembrane metalloprotease</fullName>
    </submittedName>
</protein>
<name>A0A9X7W4A8_9BACL</name>
<feature type="region of interest" description="Disordered" evidence="1">
    <location>
        <begin position="1"/>
        <end position="25"/>
    </location>
</feature>
<dbReference type="AlphaFoldDB" id="A0A9X7W4A8"/>
<feature type="transmembrane region" description="Helical" evidence="2">
    <location>
        <begin position="128"/>
        <end position="156"/>
    </location>
</feature>
<accession>A0A9X7W4A8</accession>
<keyword evidence="3" id="KW-0482">Metalloprotease</keyword>
<dbReference type="RefSeq" id="WP_206658626.1">
    <property type="nucleotide sequence ID" value="NZ_CP071182.1"/>
</dbReference>
<feature type="transmembrane region" description="Helical" evidence="2">
    <location>
        <begin position="213"/>
        <end position="234"/>
    </location>
</feature>
<feature type="transmembrane region" description="Helical" evidence="2">
    <location>
        <begin position="241"/>
        <end position="258"/>
    </location>
</feature>
<keyword evidence="2" id="KW-0472">Membrane</keyword>
<dbReference type="EMBL" id="CP071182">
    <property type="protein sequence ID" value="QSO49313.1"/>
    <property type="molecule type" value="Genomic_DNA"/>
</dbReference>
<evidence type="ECO:0000313" key="4">
    <source>
        <dbReference type="Proteomes" id="UP000663505"/>
    </source>
</evidence>
<sequence length="305" mass="33961">MPHESLTRDSSKFFHTKPKPPRRKSGSHLLLVLRSRFYWGILLFAIVPILLETIGVNVVSGMLVYFSLFWFFIFRSLVKTTPLRRSIFADIFAYIFTAVIGTAVAFYVENFWVSLGAGPLLQSSIPTVAVPAFVVVVGLTEEFAKQIVVLVAVLFVRIRHLRIKPFEFMMMGISSGLGFSAVENVSYVQKGLINEVVHHTVGIGLVTALSRALYTPFLHAIFAGIAAYGLGLAAEKGRETWWVALAMWLLAACFHGFYDGTVGINVIWALVDVAIAYFIFLAFLLHEKSYDGAPTQPFPESPSRF</sequence>
<keyword evidence="2" id="KW-0812">Transmembrane</keyword>
<evidence type="ECO:0000256" key="1">
    <source>
        <dbReference type="SAM" id="MobiDB-lite"/>
    </source>
</evidence>
<keyword evidence="3" id="KW-0645">Protease</keyword>
<feature type="transmembrane region" description="Helical" evidence="2">
    <location>
        <begin position="264"/>
        <end position="285"/>
    </location>
</feature>
<feature type="transmembrane region" description="Helical" evidence="2">
    <location>
        <begin position="57"/>
        <end position="75"/>
    </location>
</feature>
<feature type="compositionally biased region" description="Basic and acidic residues" evidence="1">
    <location>
        <begin position="1"/>
        <end position="12"/>
    </location>
</feature>
<feature type="transmembrane region" description="Helical" evidence="2">
    <location>
        <begin position="87"/>
        <end position="108"/>
    </location>
</feature>
<dbReference type="KEGG" id="afx:JZ786_10540"/>
<dbReference type="Proteomes" id="UP000663505">
    <property type="component" value="Chromosome"/>
</dbReference>
<reference evidence="3 4" key="1">
    <citation type="submission" date="2021-02" db="EMBL/GenBank/DDBJ databases">
        <title>Alicyclobacillus curvatus sp. nov. and Alicyclobacillus mengziensis sp. nov., two acidophilic bacteria isolated from acid mine drainage.</title>
        <authorList>
            <person name="Huang Y."/>
        </authorList>
    </citation>
    <scope>NUCLEOTIDE SEQUENCE [LARGE SCALE GENOMIC DNA]</scope>
    <source>
        <strain evidence="3 4">S30H14</strain>
    </source>
</reference>